<dbReference type="AlphaFoldDB" id="A0A0C2ZVZ4"/>
<dbReference type="HOGENOM" id="CLU_1235681_0_0_1"/>
<feature type="chain" id="PRO_5002175059" evidence="1">
    <location>
        <begin position="22"/>
        <end position="224"/>
    </location>
</feature>
<accession>A0A0C2ZVZ4</accession>
<sequence>MELCFAAFLISFFALVVELNGHPSWRSFRVQVSTEDADGQWSITLEREHIQREVEQEVGYGPHPLDHNGNRLLQLSRQEIRAIEDEAKNVLDALELQNGNLTLFQQWQFEERINQCYWHCQQIDPDRFECIQEYAIWVNNLAEPIHAPPPYRSNPVPLHNPLTGCFRRGGEITLMSTPQEQGTLQIIPRDGRTAEAILQSLPSSNHISGKFIGLTDASNRHYPI</sequence>
<proteinExistence type="predicted"/>
<dbReference type="EMBL" id="KN822021">
    <property type="protein sequence ID" value="KIM65638.1"/>
    <property type="molecule type" value="Genomic_DNA"/>
</dbReference>
<reference evidence="3" key="2">
    <citation type="submission" date="2015-01" db="EMBL/GenBank/DDBJ databases">
        <title>Evolutionary Origins and Diversification of the Mycorrhizal Mutualists.</title>
        <authorList>
            <consortium name="DOE Joint Genome Institute"/>
            <consortium name="Mycorrhizal Genomics Consortium"/>
            <person name="Kohler A."/>
            <person name="Kuo A."/>
            <person name="Nagy L.G."/>
            <person name="Floudas D."/>
            <person name="Copeland A."/>
            <person name="Barry K.W."/>
            <person name="Cichocki N."/>
            <person name="Veneault-Fourrey C."/>
            <person name="LaButti K."/>
            <person name="Lindquist E.A."/>
            <person name="Lipzen A."/>
            <person name="Lundell T."/>
            <person name="Morin E."/>
            <person name="Murat C."/>
            <person name="Riley R."/>
            <person name="Ohm R."/>
            <person name="Sun H."/>
            <person name="Tunlid A."/>
            <person name="Henrissat B."/>
            <person name="Grigoriev I.V."/>
            <person name="Hibbett D.S."/>
            <person name="Martin F."/>
        </authorList>
    </citation>
    <scope>NUCLEOTIDE SEQUENCE [LARGE SCALE GENOMIC DNA]</scope>
    <source>
        <strain evidence="3">Foug A</strain>
    </source>
</reference>
<reference evidence="2 3" key="1">
    <citation type="submission" date="2014-04" db="EMBL/GenBank/DDBJ databases">
        <authorList>
            <consortium name="DOE Joint Genome Institute"/>
            <person name="Kuo A."/>
            <person name="Kohler A."/>
            <person name="Nagy L.G."/>
            <person name="Floudas D."/>
            <person name="Copeland A."/>
            <person name="Barry K.W."/>
            <person name="Cichocki N."/>
            <person name="Veneault-Fourrey C."/>
            <person name="LaButti K."/>
            <person name="Lindquist E.A."/>
            <person name="Lipzen A."/>
            <person name="Lundell T."/>
            <person name="Morin E."/>
            <person name="Murat C."/>
            <person name="Sun H."/>
            <person name="Tunlid A."/>
            <person name="Henrissat B."/>
            <person name="Grigoriev I.V."/>
            <person name="Hibbett D.S."/>
            <person name="Martin F."/>
            <person name="Nordberg H.P."/>
            <person name="Cantor M.N."/>
            <person name="Hua S.X."/>
        </authorList>
    </citation>
    <scope>NUCLEOTIDE SEQUENCE [LARGE SCALE GENOMIC DNA]</scope>
    <source>
        <strain evidence="2 3">Foug A</strain>
    </source>
</reference>
<dbReference type="Proteomes" id="UP000053989">
    <property type="component" value="Unassembled WGS sequence"/>
</dbReference>
<organism evidence="2 3">
    <name type="scientific">Scleroderma citrinum Foug A</name>
    <dbReference type="NCBI Taxonomy" id="1036808"/>
    <lineage>
        <taxon>Eukaryota</taxon>
        <taxon>Fungi</taxon>
        <taxon>Dikarya</taxon>
        <taxon>Basidiomycota</taxon>
        <taxon>Agaricomycotina</taxon>
        <taxon>Agaricomycetes</taxon>
        <taxon>Agaricomycetidae</taxon>
        <taxon>Boletales</taxon>
        <taxon>Sclerodermatineae</taxon>
        <taxon>Sclerodermataceae</taxon>
        <taxon>Scleroderma</taxon>
    </lineage>
</organism>
<evidence type="ECO:0000313" key="3">
    <source>
        <dbReference type="Proteomes" id="UP000053989"/>
    </source>
</evidence>
<evidence type="ECO:0000313" key="2">
    <source>
        <dbReference type="EMBL" id="KIM65638.1"/>
    </source>
</evidence>
<protein>
    <submittedName>
        <fullName evidence="2">Uncharacterized protein</fullName>
    </submittedName>
</protein>
<evidence type="ECO:0000256" key="1">
    <source>
        <dbReference type="SAM" id="SignalP"/>
    </source>
</evidence>
<name>A0A0C2ZVZ4_9AGAM</name>
<keyword evidence="3" id="KW-1185">Reference proteome</keyword>
<feature type="signal peptide" evidence="1">
    <location>
        <begin position="1"/>
        <end position="21"/>
    </location>
</feature>
<dbReference type="InParanoid" id="A0A0C2ZVZ4"/>
<keyword evidence="1" id="KW-0732">Signal</keyword>
<gene>
    <name evidence="2" type="ORF">SCLCIDRAFT_22535</name>
</gene>